<evidence type="ECO:0000313" key="1">
    <source>
        <dbReference type="EMBL" id="CAI9778507.1"/>
    </source>
</evidence>
<accession>A0AAD2A4M3</accession>
<keyword evidence="2" id="KW-1185">Reference proteome</keyword>
<sequence length="185" mass="20262">MKLDARYSSLVDPNADFPSTIYPVFFPNANADPNASAGASSSGAGHGGASFYNPPFQGDFASQNVFSNSSKDGVRSSSMDAVLGRLKDFFLGVEHDGLKYKLAPENELQALKDTVPAAVHFQLWGDKCGPMEYFIQSEQSSFESRQKRESKKENWGGIVRDKDGKFILHFLISLMIPNRPLAGCD</sequence>
<dbReference type="AlphaFoldDB" id="A0AAD2A4M3"/>
<proteinExistence type="predicted"/>
<reference evidence="1" key="1">
    <citation type="submission" date="2023-05" db="EMBL/GenBank/DDBJ databases">
        <authorList>
            <person name="Huff M."/>
        </authorList>
    </citation>
    <scope>NUCLEOTIDE SEQUENCE</scope>
</reference>
<dbReference type="Proteomes" id="UP000834106">
    <property type="component" value="Chromosome 16"/>
</dbReference>
<dbReference type="EMBL" id="OU503051">
    <property type="protein sequence ID" value="CAI9778507.1"/>
    <property type="molecule type" value="Genomic_DNA"/>
</dbReference>
<gene>
    <name evidence="1" type="ORF">FPE_LOCUS25937</name>
</gene>
<name>A0AAD2A4M3_9LAMI</name>
<organism evidence="1 2">
    <name type="scientific">Fraxinus pennsylvanica</name>
    <dbReference type="NCBI Taxonomy" id="56036"/>
    <lineage>
        <taxon>Eukaryota</taxon>
        <taxon>Viridiplantae</taxon>
        <taxon>Streptophyta</taxon>
        <taxon>Embryophyta</taxon>
        <taxon>Tracheophyta</taxon>
        <taxon>Spermatophyta</taxon>
        <taxon>Magnoliopsida</taxon>
        <taxon>eudicotyledons</taxon>
        <taxon>Gunneridae</taxon>
        <taxon>Pentapetalae</taxon>
        <taxon>asterids</taxon>
        <taxon>lamiids</taxon>
        <taxon>Lamiales</taxon>
        <taxon>Oleaceae</taxon>
        <taxon>Oleeae</taxon>
        <taxon>Fraxinus</taxon>
    </lineage>
</organism>
<protein>
    <submittedName>
        <fullName evidence="1">Uncharacterized protein</fullName>
    </submittedName>
</protein>
<evidence type="ECO:0000313" key="2">
    <source>
        <dbReference type="Proteomes" id="UP000834106"/>
    </source>
</evidence>